<gene>
    <name evidence="2" type="ORF">SAMN04488047_11124</name>
</gene>
<feature type="region of interest" description="Disordered" evidence="1">
    <location>
        <begin position="39"/>
        <end position="71"/>
    </location>
</feature>
<dbReference type="EMBL" id="FOXA01000011">
    <property type="protein sequence ID" value="SFP70301.1"/>
    <property type="molecule type" value="Genomic_DNA"/>
</dbReference>
<name>A0A1I5SI15_9RHOB</name>
<reference evidence="2 3" key="1">
    <citation type="submission" date="2016-10" db="EMBL/GenBank/DDBJ databases">
        <authorList>
            <person name="de Groot N.N."/>
        </authorList>
    </citation>
    <scope>NUCLEOTIDE SEQUENCE [LARGE SCALE GENOMIC DNA]</scope>
    <source>
        <strain evidence="2 3">DSM 19547</strain>
    </source>
</reference>
<dbReference type="RefSeq" id="WP_093422910.1">
    <property type="nucleotide sequence ID" value="NZ_FOXA01000011.1"/>
</dbReference>
<sequence length="71" mass="7594">MTVSDNVVPFSRRPGESRSIRARLGRIERVLQVTRAELGCGERSSAQDNGSQDRGAPQGGASLRLAAEIEA</sequence>
<dbReference type="Proteomes" id="UP000199356">
    <property type="component" value="Unassembled WGS sequence"/>
</dbReference>
<dbReference type="STRING" id="441119.SAMN04488047_11124"/>
<dbReference type="AlphaFoldDB" id="A0A1I5SI15"/>
<evidence type="ECO:0000256" key="1">
    <source>
        <dbReference type="SAM" id="MobiDB-lite"/>
    </source>
</evidence>
<organism evidence="2 3">
    <name type="scientific">Tranquillimonas alkanivorans</name>
    <dbReference type="NCBI Taxonomy" id="441119"/>
    <lineage>
        <taxon>Bacteria</taxon>
        <taxon>Pseudomonadati</taxon>
        <taxon>Pseudomonadota</taxon>
        <taxon>Alphaproteobacteria</taxon>
        <taxon>Rhodobacterales</taxon>
        <taxon>Roseobacteraceae</taxon>
        <taxon>Tranquillimonas</taxon>
    </lineage>
</organism>
<accession>A0A1I5SI15</accession>
<keyword evidence="3" id="KW-1185">Reference proteome</keyword>
<proteinExistence type="predicted"/>
<evidence type="ECO:0000313" key="2">
    <source>
        <dbReference type="EMBL" id="SFP70301.1"/>
    </source>
</evidence>
<protein>
    <submittedName>
        <fullName evidence="2">Uncharacterized protein</fullName>
    </submittedName>
</protein>
<evidence type="ECO:0000313" key="3">
    <source>
        <dbReference type="Proteomes" id="UP000199356"/>
    </source>
</evidence>